<dbReference type="GO" id="GO:0004591">
    <property type="term" value="F:oxoglutarate dehydrogenase (succinyl-transferring) activity"/>
    <property type="evidence" value="ECO:0007669"/>
    <property type="project" value="UniProtKB-EC"/>
</dbReference>
<evidence type="ECO:0000256" key="7">
    <source>
        <dbReference type="ARBA" id="ARBA00023052"/>
    </source>
</evidence>
<dbReference type="AlphaFoldDB" id="A0A9X1B8E6"/>
<dbReference type="GO" id="GO:0006099">
    <property type="term" value="P:tricarboxylic acid cycle"/>
    <property type="evidence" value="ECO:0007669"/>
    <property type="project" value="TreeGrafter"/>
</dbReference>
<dbReference type="Gene3D" id="3.40.50.12470">
    <property type="match status" value="1"/>
</dbReference>
<evidence type="ECO:0000256" key="6">
    <source>
        <dbReference type="ARBA" id="ARBA00023002"/>
    </source>
</evidence>
<dbReference type="SUPFAM" id="SSF52518">
    <property type="entry name" value="Thiamin diphosphate-binding fold (THDP-binding)"/>
    <property type="match status" value="2"/>
</dbReference>
<organism evidence="10 11">
    <name type="scientific">Thiocapsa imhoffii</name>
    <dbReference type="NCBI Taxonomy" id="382777"/>
    <lineage>
        <taxon>Bacteria</taxon>
        <taxon>Pseudomonadati</taxon>
        <taxon>Pseudomonadota</taxon>
        <taxon>Gammaproteobacteria</taxon>
        <taxon>Chromatiales</taxon>
        <taxon>Chromatiaceae</taxon>
        <taxon>Thiocapsa</taxon>
    </lineage>
</organism>
<dbReference type="InterPro" id="IPR001017">
    <property type="entry name" value="DH_E1"/>
</dbReference>
<dbReference type="Pfam" id="PF00676">
    <property type="entry name" value="E1_dh"/>
    <property type="match status" value="1"/>
</dbReference>
<evidence type="ECO:0000313" key="11">
    <source>
        <dbReference type="Proteomes" id="UP001138802"/>
    </source>
</evidence>
<dbReference type="EMBL" id="NRSD01000006">
    <property type="protein sequence ID" value="MBK1644672.1"/>
    <property type="molecule type" value="Genomic_DNA"/>
</dbReference>
<feature type="domain" description="Transketolase-like pyrimidine-binding" evidence="9">
    <location>
        <begin position="598"/>
        <end position="791"/>
    </location>
</feature>
<evidence type="ECO:0000313" key="10">
    <source>
        <dbReference type="EMBL" id="MBK1644672.1"/>
    </source>
</evidence>
<sequence>MSAILELFRRSGALYGGNASFIEDLYERYLKDPESVDLAWRERFQVMHQESANEVAHGPVRENFLRLAQESRSRAHTRSTERLEPAAAEKQSAVLSLINGYRYRGHQVARLDPIALRETPKIADLDPSYHNLSTEDMDQVFHTGSLYAPDRMPLRDIIAMAEQIYCGTVGSEYMHITDTQEKRWIQKRLEGYRATPELDGADRRWLLTLLSAAEGFEKYLHQRYVGQKRFSLEGGDALIPLLDELIQRAGRKGQKELVIGMAHRGRLSVLTNIFGKPPQDIFDEFEGRVQMDWRKMAGDVKYHLGFATDIDTPGGIVHLALGFNPSHLEIINPVIEGSVRARQRRRHDRSGDQVLPVLIHGDAAFAGQGVVMETLQLSQTRSYTTGGTIHIIINNQIGFTTSNPLDTRSTLYCTDVAKMVQAPVFHVNGDDPEAVIFVTRMALDFRNQFHKDVIIDLVCYRRLGHNEADEPSVTQPMMYKKIRKHPTPRAVYADRLIADGVIAKEEADALVADYRDSIEQGVVVARPVLCGLDHAYRVSWAFCRNTEWDQDVETGVPIDKLRELTEAMLRVPDGFELHARVEKLYEERRKMAQGDQLLNWGFAENLAYATLLDAGIPVRLSGQDTGRGTFFHRHAKIHDQLTGNAYTPLQHLSPHQGAFIAIDSILSEEAVLAYEYGFATAEPGALTIWEAQFGDFANGAQVVIDQFITSAGTKWGLCCGLVMLLPHGLEGQGAEHSSARLERFLQLSAEHNIQVCTPTTPAQMFHLLRRQMVRDYRKPLIVMTPKSLLRHRLAVSSLDELAAGRFQPVLPEVDPLDPADIERVIFCGGKLYYDLLEARRARGLTNVALIRIEQLYPFPKDQFAAALETYRATDEIIWCQEEAQNQGAWDQIKHRFHNLIQDGKRPVYVGRPAAAAPAVGHRAAHVEQQERLIDEALTGLFNPSMNKRIPPQ</sequence>
<dbReference type="InterPro" id="IPR042179">
    <property type="entry name" value="KGD_C_sf"/>
</dbReference>
<dbReference type="Gene3D" id="1.10.287.1150">
    <property type="entry name" value="TPP helical domain"/>
    <property type="match status" value="1"/>
</dbReference>
<dbReference type="InterPro" id="IPR029061">
    <property type="entry name" value="THDP-binding"/>
</dbReference>
<dbReference type="PANTHER" id="PTHR23152:SF4">
    <property type="entry name" value="2-OXOADIPATE DEHYDROGENASE COMPLEX COMPONENT E1"/>
    <property type="match status" value="1"/>
</dbReference>
<evidence type="ECO:0000259" key="9">
    <source>
        <dbReference type="SMART" id="SM00861"/>
    </source>
</evidence>
<comment type="similarity">
    <text evidence="3">Belongs to the alpha-ketoglutarate dehydrogenase family.</text>
</comment>
<evidence type="ECO:0000256" key="8">
    <source>
        <dbReference type="ARBA" id="ARBA00030680"/>
    </source>
</evidence>
<dbReference type="PIRSF" id="PIRSF000157">
    <property type="entry name" value="Oxoglu_dh_E1"/>
    <property type="match status" value="1"/>
</dbReference>
<gene>
    <name evidence="10" type="ORF">CKO25_08415</name>
</gene>
<dbReference type="FunFam" id="1.10.287.1150:FF:000004">
    <property type="entry name" value="2-oxoglutarate dehydrogenase E1 component"/>
    <property type="match status" value="1"/>
</dbReference>
<dbReference type="Pfam" id="PF16870">
    <property type="entry name" value="OxoGdeHyase_C"/>
    <property type="match status" value="1"/>
</dbReference>
<evidence type="ECO:0000256" key="3">
    <source>
        <dbReference type="ARBA" id="ARBA00006936"/>
    </source>
</evidence>
<dbReference type="InterPro" id="IPR032106">
    <property type="entry name" value="2-oxogl_dehyd_N"/>
</dbReference>
<dbReference type="NCBIfam" id="TIGR00239">
    <property type="entry name" value="2oxo_dh_E1"/>
    <property type="match status" value="1"/>
</dbReference>
<dbReference type="GO" id="GO:0045252">
    <property type="term" value="C:oxoglutarate dehydrogenase complex"/>
    <property type="evidence" value="ECO:0007669"/>
    <property type="project" value="TreeGrafter"/>
</dbReference>
<evidence type="ECO:0000256" key="5">
    <source>
        <dbReference type="ARBA" id="ARBA00013321"/>
    </source>
</evidence>
<name>A0A9X1B8E6_9GAMM</name>
<dbReference type="GO" id="GO:0030976">
    <property type="term" value="F:thiamine pyrophosphate binding"/>
    <property type="evidence" value="ECO:0007669"/>
    <property type="project" value="InterPro"/>
</dbReference>
<evidence type="ECO:0000256" key="2">
    <source>
        <dbReference type="ARBA" id="ARBA00003906"/>
    </source>
</evidence>
<comment type="cofactor">
    <cofactor evidence="1">
        <name>thiamine diphosphate</name>
        <dbReference type="ChEBI" id="CHEBI:58937"/>
    </cofactor>
</comment>
<dbReference type="InterPro" id="IPR005475">
    <property type="entry name" value="Transketolase-like_Pyr-bd"/>
</dbReference>
<dbReference type="InterPro" id="IPR011603">
    <property type="entry name" value="2oxoglutarate_DH_E1"/>
</dbReference>
<dbReference type="Pfam" id="PF16078">
    <property type="entry name" value="2-oxogl_dehyd_N"/>
    <property type="match status" value="1"/>
</dbReference>
<comment type="caution">
    <text evidence="10">The sequence shown here is derived from an EMBL/GenBank/DDBJ whole genome shotgun (WGS) entry which is preliminary data.</text>
</comment>
<protein>
    <recommendedName>
        <fullName evidence="5">2-oxoglutarate dehydrogenase E1 component</fullName>
        <ecNumber evidence="4">1.2.4.2</ecNumber>
    </recommendedName>
    <alternativeName>
        <fullName evidence="8">Alpha-ketoglutarate dehydrogenase</fullName>
    </alternativeName>
</protein>
<dbReference type="FunFam" id="3.40.50.970:FF:000014">
    <property type="entry name" value="2-oxoglutarate dehydrogenase E1 component"/>
    <property type="match status" value="1"/>
</dbReference>
<dbReference type="NCBIfam" id="NF008907">
    <property type="entry name" value="PRK12270.1"/>
    <property type="match status" value="1"/>
</dbReference>
<dbReference type="RefSeq" id="WP_200387467.1">
    <property type="nucleotide sequence ID" value="NZ_NRSD01000006.1"/>
</dbReference>
<keyword evidence="6" id="KW-0560">Oxidoreductase</keyword>
<dbReference type="Gene3D" id="3.40.50.970">
    <property type="match status" value="1"/>
</dbReference>
<dbReference type="Proteomes" id="UP001138802">
    <property type="component" value="Unassembled WGS sequence"/>
</dbReference>
<dbReference type="Pfam" id="PF02779">
    <property type="entry name" value="Transket_pyr"/>
    <property type="match status" value="1"/>
</dbReference>
<evidence type="ECO:0000256" key="4">
    <source>
        <dbReference type="ARBA" id="ARBA00012280"/>
    </source>
</evidence>
<accession>A0A9X1B8E6</accession>
<dbReference type="GO" id="GO:0005829">
    <property type="term" value="C:cytosol"/>
    <property type="evidence" value="ECO:0007669"/>
    <property type="project" value="TreeGrafter"/>
</dbReference>
<dbReference type="Gene3D" id="3.40.50.11610">
    <property type="entry name" value="Multifunctional 2-oxoglutarate metabolism enzyme, C-terminal domain"/>
    <property type="match status" value="1"/>
</dbReference>
<keyword evidence="7" id="KW-0786">Thiamine pyrophosphate</keyword>
<comment type="function">
    <text evidence="2">E1 component of the 2-oxoglutarate dehydrogenase (OGDH) complex which catalyzes the decarboxylation of 2-oxoglutarate, the first step in the conversion of 2-oxoglutarate to succinyl-CoA and CO(2).</text>
</comment>
<dbReference type="PANTHER" id="PTHR23152">
    <property type="entry name" value="2-OXOGLUTARATE DEHYDROGENASE"/>
    <property type="match status" value="1"/>
</dbReference>
<evidence type="ECO:0000256" key="1">
    <source>
        <dbReference type="ARBA" id="ARBA00001964"/>
    </source>
</evidence>
<dbReference type="InterPro" id="IPR031717">
    <property type="entry name" value="ODO-1/KGD_C"/>
</dbReference>
<dbReference type="SMART" id="SM00861">
    <property type="entry name" value="Transket_pyr"/>
    <property type="match status" value="1"/>
</dbReference>
<keyword evidence="11" id="KW-1185">Reference proteome</keyword>
<reference evidence="10 11" key="1">
    <citation type="journal article" date="2020" name="Microorganisms">
        <title>Osmotic Adaptation and Compatible Solute Biosynthesis of Phototrophic Bacteria as Revealed from Genome Analyses.</title>
        <authorList>
            <person name="Imhoff J.F."/>
            <person name="Rahn T."/>
            <person name="Kunzel S."/>
            <person name="Keller A."/>
            <person name="Neulinger S.C."/>
        </authorList>
    </citation>
    <scope>NUCLEOTIDE SEQUENCE [LARGE SCALE GENOMIC DNA]</scope>
    <source>
        <strain evidence="10 11">DSM 21303</strain>
    </source>
</reference>
<proteinExistence type="inferred from homology"/>
<dbReference type="NCBIfam" id="NF006914">
    <property type="entry name" value="PRK09404.1"/>
    <property type="match status" value="1"/>
</dbReference>
<dbReference type="EC" id="1.2.4.2" evidence="4"/>
<dbReference type="CDD" id="cd02016">
    <property type="entry name" value="TPP_E1_OGDC_like"/>
    <property type="match status" value="1"/>
</dbReference>